<organism evidence="1 2">
    <name type="scientific">Rhynchosporium graminicola</name>
    <dbReference type="NCBI Taxonomy" id="2792576"/>
    <lineage>
        <taxon>Eukaryota</taxon>
        <taxon>Fungi</taxon>
        <taxon>Dikarya</taxon>
        <taxon>Ascomycota</taxon>
        <taxon>Pezizomycotina</taxon>
        <taxon>Leotiomycetes</taxon>
        <taxon>Helotiales</taxon>
        <taxon>Ploettnerulaceae</taxon>
        <taxon>Rhynchosporium</taxon>
    </lineage>
</organism>
<dbReference type="EMBL" id="FJUW01000042">
    <property type="protein sequence ID" value="CZT07448.1"/>
    <property type="molecule type" value="Genomic_DNA"/>
</dbReference>
<reference evidence="2" key="1">
    <citation type="submission" date="2016-03" db="EMBL/GenBank/DDBJ databases">
        <authorList>
            <person name="Ploux O."/>
        </authorList>
    </citation>
    <scope>NUCLEOTIDE SEQUENCE [LARGE SCALE GENOMIC DNA]</scope>
    <source>
        <strain evidence="2">UK7</strain>
    </source>
</reference>
<name>A0A1E1LA74_9HELO</name>
<accession>A0A1E1LA74</accession>
<dbReference type="Proteomes" id="UP000178129">
    <property type="component" value="Unassembled WGS sequence"/>
</dbReference>
<keyword evidence="2" id="KW-1185">Reference proteome</keyword>
<dbReference type="AlphaFoldDB" id="A0A1E1LA74"/>
<proteinExistence type="predicted"/>
<comment type="caution">
    <text evidence="1">The sequence shown here is derived from an EMBL/GenBank/DDBJ whole genome shotgun (WGS) entry which is preliminary data.</text>
</comment>
<sequence length="210" mass="24056">MSSLSLGSNPIRYPGYFAHKPQIQENAHLVLTHDIVRNIKTLHFQINTLQPLSPNREYLQKSMKGYFGVMTYSPCSSCYPNGNGEQVGKHCLWQPKNTTEPKDEPLWHLRVSVLKDQEARGDCQSRRFAFKSLHHLTHAANQLDEAFKSFDIKNCGVESPDAMGDRVNDGRSENITIEFESDTSLESWKEFMARLKALEDEWEHEGMSVL</sequence>
<gene>
    <name evidence="1" type="ORF">RCO7_09739</name>
</gene>
<evidence type="ECO:0000313" key="2">
    <source>
        <dbReference type="Proteomes" id="UP000178129"/>
    </source>
</evidence>
<evidence type="ECO:0000313" key="1">
    <source>
        <dbReference type="EMBL" id="CZT07448.1"/>
    </source>
</evidence>
<dbReference type="InParanoid" id="A0A1E1LA74"/>
<protein>
    <submittedName>
        <fullName evidence="1">Uncharacterized protein</fullName>
    </submittedName>
</protein>